<evidence type="ECO:0000259" key="12">
    <source>
        <dbReference type="PROSITE" id="PS50929"/>
    </source>
</evidence>
<dbReference type="InterPro" id="IPR005074">
    <property type="entry name" value="Peptidase_C39"/>
</dbReference>
<keyword evidence="3" id="KW-1003">Cell membrane</keyword>
<dbReference type="SUPFAM" id="SSF52540">
    <property type="entry name" value="P-loop containing nucleoside triphosphate hydrolases"/>
    <property type="match status" value="1"/>
</dbReference>
<evidence type="ECO:0000256" key="1">
    <source>
        <dbReference type="ARBA" id="ARBA00004651"/>
    </source>
</evidence>
<feature type="domain" description="ABC transmembrane type-1" evidence="12">
    <location>
        <begin position="178"/>
        <end position="456"/>
    </location>
</feature>
<dbReference type="GO" id="GO:0140359">
    <property type="term" value="F:ABC-type transporter activity"/>
    <property type="evidence" value="ECO:0007669"/>
    <property type="project" value="InterPro"/>
</dbReference>
<feature type="transmembrane region" description="Helical" evidence="10">
    <location>
        <begin position="212"/>
        <end position="232"/>
    </location>
</feature>
<feature type="compositionally biased region" description="Polar residues" evidence="9">
    <location>
        <begin position="1"/>
        <end position="14"/>
    </location>
</feature>
<dbReference type="NCBIfam" id="TIGR03375">
    <property type="entry name" value="type_I_sec_LssB"/>
    <property type="match status" value="1"/>
</dbReference>
<comment type="subcellular location">
    <subcellularLocation>
        <location evidence="1">Cell membrane</location>
        <topology evidence="1">Multi-pass membrane protein</topology>
    </subcellularLocation>
</comment>
<dbReference type="GO" id="GO:0016887">
    <property type="term" value="F:ATP hydrolysis activity"/>
    <property type="evidence" value="ECO:0007669"/>
    <property type="project" value="InterPro"/>
</dbReference>
<dbReference type="AlphaFoldDB" id="A0A557RTX4"/>
<organism evidence="14 15">
    <name type="scientific">Sedimenticola selenatireducens</name>
    <dbReference type="NCBI Taxonomy" id="191960"/>
    <lineage>
        <taxon>Bacteria</taxon>
        <taxon>Pseudomonadati</taxon>
        <taxon>Pseudomonadota</taxon>
        <taxon>Gammaproteobacteria</taxon>
        <taxon>Chromatiales</taxon>
        <taxon>Sedimenticolaceae</taxon>
        <taxon>Sedimenticola</taxon>
    </lineage>
</organism>
<dbReference type="GO" id="GO:0008233">
    <property type="term" value="F:peptidase activity"/>
    <property type="evidence" value="ECO:0007669"/>
    <property type="project" value="InterPro"/>
</dbReference>
<dbReference type="GO" id="GO:0005524">
    <property type="term" value="F:ATP binding"/>
    <property type="evidence" value="ECO:0007669"/>
    <property type="project" value="UniProtKB-KW"/>
</dbReference>
<dbReference type="CDD" id="cd03245">
    <property type="entry name" value="ABCC_bacteriocin_exporters"/>
    <property type="match status" value="1"/>
</dbReference>
<keyword evidence="15" id="KW-1185">Reference proteome</keyword>
<keyword evidence="8 10" id="KW-0472">Membrane</keyword>
<dbReference type="CDD" id="cd18587">
    <property type="entry name" value="ABC_6TM_LapB_like"/>
    <property type="match status" value="1"/>
</dbReference>
<proteinExistence type="predicted"/>
<dbReference type="InterPro" id="IPR027417">
    <property type="entry name" value="P-loop_NTPase"/>
</dbReference>
<gene>
    <name evidence="14" type="ORF">FHP88_18720</name>
</gene>
<dbReference type="Proteomes" id="UP000316649">
    <property type="component" value="Unassembled WGS sequence"/>
</dbReference>
<dbReference type="InterPro" id="IPR036640">
    <property type="entry name" value="ABC1_TM_sf"/>
</dbReference>
<dbReference type="PANTHER" id="PTHR24221:SF248">
    <property type="entry name" value="ABC TRANSPORTER TRANSMEMBRANE REGION"/>
    <property type="match status" value="1"/>
</dbReference>
<sequence>MNGSVEEQLDQSWTHPRDGSTHDDPLLASLVILAKLEGRSFSAEALSAGLPLVDNQLTPELFPRAAARAGLSSRVVRRPIKRISDYVLPAVLLLKRRQVCILASVDHVTGIAKIIQPESGLGENEIPLATLEEEYSGYAIFVQAEHQFDERAPEVIKLRNRHWFWGTIFSSWRIYRDVLVASFLINLFALASPMFVMNVYDRVVPNNAVETLWVLAIGVSVVYAFDFLMRLLRGYFIDLAGKKADILLSARIFEQVMGMKMSARPPSVGAFANNLREFESIRDFITSATITTLVDLPFIIFFLLVIWFIGGPMVLVPLVIIPIVLIYGWIIQTPLRKAVESSFRASAQKGATLIETLTGIETVKHLGAESALQRKWEQLTAHIAHWGVRSRLISSSAVNVAVFFQQFSQVAVVVFGVYLVTKGELSMGGLIASVMLTGRALGPMSQYANLAVRYFQAKTALSSLNGIMEMPIDRPEGKSFISRPNLLGGIEFDGVSFNYPGEENKALNNVSFVIKPGERVAIIGRVGSGKTTIEKLMQGLFDPTEGAVRVDGTDMRQVDPADLRRNMGYVPQDVMLFFGSVKDNILMGAQHADDADILNAADLSGASEFVNRHPLGFDLPVGERGDNLSGGQRQSIAIARALVNDPPFLLMDEPTNSMDHTSEERLKKNLTNYVKNKTLVLVTHRASLLELVDRLIVMDSGRVMADGPKDQVLQSLRDGSLRGG</sequence>
<dbReference type="InterPro" id="IPR003593">
    <property type="entry name" value="AAA+_ATPase"/>
</dbReference>
<feature type="transmembrane region" description="Helical" evidence="10">
    <location>
        <begin position="315"/>
        <end position="335"/>
    </location>
</feature>
<dbReference type="Gene3D" id="3.90.70.10">
    <property type="entry name" value="Cysteine proteinases"/>
    <property type="match status" value="1"/>
</dbReference>
<dbReference type="RefSeq" id="WP_144360676.1">
    <property type="nucleotide sequence ID" value="NZ_VMNH01000034.1"/>
</dbReference>
<feature type="domain" description="Peptidase C39" evidence="13">
    <location>
        <begin position="18"/>
        <end position="142"/>
    </location>
</feature>
<dbReference type="SUPFAM" id="SSF90123">
    <property type="entry name" value="ABC transporter transmembrane region"/>
    <property type="match status" value="1"/>
</dbReference>
<dbReference type="GO" id="GO:0034040">
    <property type="term" value="F:ATPase-coupled lipid transmembrane transporter activity"/>
    <property type="evidence" value="ECO:0007669"/>
    <property type="project" value="TreeGrafter"/>
</dbReference>
<evidence type="ECO:0000256" key="4">
    <source>
        <dbReference type="ARBA" id="ARBA00022692"/>
    </source>
</evidence>
<evidence type="ECO:0000313" key="15">
    <source>
        <dbReference type="Proteomes" id="UP000316649"/>
    </source>
</evidence>
<dbReference type="InterPro" id="IPR003439">
    <property type="entry name" value="ABC_transporter-like_ATP-bd"/>
</dbReference>
<dbReference type="GO" id="GO:0005886">
    <property type="term" value="C:plasma membrane"/>
    <property type="evidence" value="ECO:0007669"/>
    <property type="project" value="UniProtKB-SubCell"/>
</dbReference>
<evidence type="ECO:0000259" key="11">
    <source>
        <dbReference type="PROSITE" id="PS50893"/>
    </source>
</evidence>
<feature type="transmembrane region" description="Helical" evidence="10">
    <location>
        <begin position="284"/>
        <end position="309"/>
    </location>
</feature>
<evidence type="ECO:0000256" key="8">
    <source>
        <dbReference type="ARBA" id="ARBA00023136"/>
    </source>
</evidence>
<dbReference type="PROSITE" id="PS50893">
    <property type="entry name" value="ABC_TRANSPORTER_2"/>
    <property type="match status" value="1"/>
</dbReference>
<dbReference type="CDD" id="cd02421">
    <property type="entry name" value="Peptidase_C39_likeD"/>
    <property type="match status" value="1"/>
</dbReference>
<dbReference type="InterPro" id="IPR011527">
    <property type="entry name" value="ABC1_TM_dom"/>
</dbReference>
<dbReference type="InterPro" id="IPR039421">
    <property type="entry name" value="Type_1_exporter"/>
</dbReference>
<feature type="transmembrane region" description="Helical" evidence="10">
    <location>
        <begin position="178"/>
        <end position="200"/>
    </location>
</feature>
<keyword evidence="6" id="KW-0067">ATP-binding</keyword>
<keyword evidence="7 10" id="KW-1133">Transmembrane helix</keyword>
<evidence type="ECO:0000256" key="6">
    <source>
        <dbReference type="ARBA" id="ARBA00022840"/>
    </source>
</evidence>
<evidence type="ECO:0000256" key="10">
    <source>
        <dbReference type="SAM" id="Phobius"/>
    </source>
</evidence>
<evidence type="ECO:0000256" key="7">
    <source>
        <dbReference type="ARBA" id="ARBA00022989"/>
    </source>
</evidence>
<dbReference type="SMART" id="SM00382">
    <property type="entry name" value="AAA"/>
    <property type="match status" value="1"/>
</dbReference>
<evidence type="ECO:0000256" key="9">
    <source>
        <dbReference type="SAM" id="MobiDB-lite"/>
    </source>
</evidence>
<feature type="domain" description="ABC transporter" evidence="11">
    <location>
        <begin position="490"/>
        <end position="721"/>
    </location>
</feature>
<dbReference type="FunFam" id="3.40.50.300:FF:000299">
    <property type="entry name" value="ABC transporter ATP-binding protein/permease"/>
    <property type="match status" value="1"/>
</dbReference>
<evidence type="ECO:0000256" key="5">
    <source>
        <dbReference type="ARBA" id="ARBA00022741"/>
    </source>
</evidence>
<dbReference type="PANTHER" id="PTHR24221">
    <property type="entry name" value="ATP-BINDING CASSETTE SUB-FAMILY B"/>
    <property type="match status" value="1"/>
</dbReference>
<feature type="region of interest" description="Disordered" evidence="9">
    <location>
        <begin position="1"/>
        <end position="20"/>
    </location>
</feature>
<reference evidence="14 15" key="1">
    <citation type="submission" date="2019-07" db="EMBL/GenBank/DDBJ databases">
        <title>The pathways for chlorine oxyanion respiration interact through the shared metabolite chlorate.</title>
        <authorList>
            <person name="Barnum T.P."/>
            <person name="Cheng Y."/>
            <person name="Hill K.A."/>
            <person name="Lucas L.N."/>
            <person name="Carlson H.K."/>
            <person name="Coates J.D."/>
        </authorList>
    </citation>
    <scope>NUCLEOTIDE SEQUENCE [LARGE SCALE GENOMIC DNA]</scope>
    <source>
        <strain evidence="14 15">BK-1</strain>
    </source>
</reference>
<dbReference type="Gene3D" id="3.40.50.300">
    <property type="entry name" value="P-loop containing nucleotide triphosphate hydrolases"/>
    <property type="match status" value="1"/>
</dbReference>
<dbReference type="OrthoDB" id="9806127at2"/>
<dbReference type="Pfam" id="PF00005">
    <property type="entry name" value="ABC_tran"/>
    <property type="match status" value="1"/>
</dbReference>
<dbReference type="GO" id="GO:0006508">
    <property type="term" value="P:proteolysis"/>
    <property type="evidence" value="ECO:0007669"/>
    <property type="project" value="InterPro"/>
</dbReference>
<evidence type="ECO:0000256" key="2">
    <source>
        <dbReference type="ARBA" id="ARBA00022448"/>
    </source>
</evidence>
<evidence type="ECO:0000259" key="13">
    <source>
        <dbReference type="PROSITE" id="PS50990"/>
    </source>
</evidence>
<keyword evidence="2" id="KW-0813">Transport</keyword>
<dbReference type="PROSITE" id="PS50929">
    <property type="entry name" value="ABC_TM1F"/>
    <property type="match status" value="1"/>
</dbReference>
<name>A0A557RTX4_9GAMM</name>
<dbReference type="InterPro" id="IPR017750">
    <property type="entry name" value="ATPase_T1SS"/>
</dbReference>
<comment type="caution">
    <text evidence="14">The sequence shown here is derived from an EMBL/GenBank/DDBJ whole genome shotgun (WGS) entry which is preliminary data.</text>
</comment>
<accession>A0A557RTX4</accession>
<evidence type="ECO:0000313" key="14">
    <source>
        <dbReference type="EMBL" id="TVO68603.1"/>
    </source>
</evidence>
<evidence type="ECO:0000256" key="3">
    <source>
        <dbReference type="ARBA" id="ARBA00022475"/>
    </source>
</evidence>
<keyword evidence="5" id="KW-0547">Nucleotide-binding</keyword>
<dbReference type="Pfam" id="PF00664">
    <property type="entry name" value="ABC_membrane"/>
    <property type="match status" value="1"/>
</dbReference>
<dbReference type="EMBL" id="VMNH01000034">
    <property type="protein sequence ID" value="TVO68603.1"/>
    <property type="molecule type" value="Genomic_DNA"/>
</dbReference>
<feature type="transmembrane region" description="Helical" evidence="10">
    <location>
        <begin position="397"/>
        <end position="419"/>
    </location>
</feature>
<protein>
    <submittedName>
        <fullName evidence="14">Type I secretion system permease/ATPase</fullName>
    </submittedName>
</protein>
<dbReference type="PROSITE" id="PS50990">
    <property type="entry name" value="PEPTIDASE_C39"/>
    <property type="match status" value="1"/>
</dbReference>
<keyword evidence="4 10" id="KW-0812">Transmembrane</keyword>
<dbReference type="Gene3D" id="1.20.1560.10">
    <property type="entry name" value="ABC transporter type 1, transmembrane domain"/>
    <property type="match status" value="1"/>
</dbReference>